<keyword evidence="2" id="KW-1185">Reference proteome</keyword>
<accession>A0ABU7BZS4</accession>
<name>A0ABU7BZS4_9TELE</name>
<evidence type="ECO:0000313" key="1">
    <source>
        <dbReference type="EMBL" id="MED6255575.1"/>
    </source>
</evidence>
<evidence type="ECO:0000313" key="2">
    <source>
        <dbReference type="Proteomes" id="UP001345963"/>
    </source>
</evidence>
<dbReference type="EMBL" id="JAHUTI010071344">
    <property type="protein sequence ID" value="MED6255575.1"/>
    <property type="molecule type" value="Genomic_DNA"/>
</dbReference>
<sequence>MLRVQLCGWLEIPSYANPTESLLQFPGTCKPKEGTNLYFRLPASSSSASPPSNSTRHHLYNNQRTTAQPPLWHNPPSPRNVSSTKTVRRFFSQFKFACYLLPPVLTHLS</sequence>
<protein>
    <submittedName>
        <fullName evidence="1">Uncharacterized protein</fullName>
    </submittedName>
</protein>
<organism evidence="1 2">
    <name type="scientific">Ataeniobius toweri</name>
    <dbReference type="NCBI Taxonomy" id="208326"/>
    <lineage>
        <taxon>Eukaryota</taxon>
        <taxon>Metazoa</taxon>
        <taxon>Chordata</taxon>
        <taxon>Craniata</taxon>
        <taxon>Vertebrata</taxon>
        <taxon>Euteleostomi</taxon>
        <taxon>Actinopterygii</taxon>
        <taxon>Neopterygii</taxon>
        <taxon>Teleostei</taxon>
        <taxon>Neoteleostei</taxon>
        <taxon>Acanthomorphata</taxon>
        <taxon>Ovalentaria</taxon>
        <taxon>Atherinomorphae</taxon>
        <taxon>Cyprinodontiformes</taxon>
        <taxon>Goodeidae</taxon>
        <taxon>Ataeniobius</taxon>
    </lineage>
</organism>
<reference evidence="1 2" key="1">
    <citation type="submission" date="2021-07" db="EMBL/GenBank/DDBJ databases">
        <authorList>
            <person name="Palmer J.M."/>
        </authorList>
    </citation>
    <scope>NUCLEOTIDE SEQUENCE [LARGE SCALE GENOMIC DNA]</scope>
    <source>
        <strain evidence="1 2">AT_MEX2019</strain>
        <tissue evidence="1">Muscle</tissue>
    </source>
</reference>
<comment type="caution">
    <text evidence="1">The sequence shown here is derived from an EMBL/GenBank/DDBJ whole genome shotgun (WGS) entry which is preliminary data.</text>
</comment>
<dbReference type="Proteomes" id="UP001345963">
    <property type="component" value="Unassembled WGS sequence"/>
</dbReference>
<gene>
    <name evidence="1" type="ORF">ATANTOWER_011570</name>
</gene>
<proteinExistence type="predicted"/>